<dbReference type="RefSeq" id="WP_184086188.1">
    <property type="nucleotide sequence ID" value="NZ_JACIJF010000003.1"/>
</dbReference>
<evidence type="ECO:0000313" key="3">
    <source>
        <dbReference type="EMBL" id="MBB5710364.1"/>
    </source>
</evidence>
<feature type="region of interest" description="Disordered" evidence="1">
    <location>
        <begin position="26"/>
        <end position="55"/>
    </location>
</feature>
<dbReference type="EMBL" id="JACIJF010000003">
    <property type="protein sequence ID" value="MBB5710364.1"/>
    <property type="molecule type" value="Genomic_DNA"/>
</dbReference>
<evidence type="ECO:0000313" key="4">
    <source>
        <dbReference type="Proteomes" id="UP000527143"/>
    </source>
</evidence>
<dbReference type="PROSITE" id="PS51257">
    <property type="entry name" value="PROKAR_LIPOPROTEIN"/>
    <property type="match status" value="1"/>
</dbReference>
<dbReference type="Proteomes" id="UP000527143">
    <property type="component" value="Unassembled WGS sequence"/>
</dbReference>
<feature type="chain" id="PRO_5032929540" description="Lipoprotein" evidence="2">
    <location>
        <begin position="19"/>
        <end position="181"/>
    </location>
</feature>
<sequence>MRPVLVQSLTFVALLALAGCVAPSEPAPRAAPPIPVPTPAAPPPPASRPAPSADWRDWALTPGTWTYRREGAGSVAAFGRLGAAPVLTLRCNSSAGGVLLSRAGAGTGAASATIRTSSTVRAVQLVPGGDGQLSASLGARDGLIDAMGFSRGRFIVEMAGQPPLVVPAWPEILRVAEDCRR</sequence>
<protein>
    <recommendedName>
        <fullName evidence="5">Lipoprotein</fullName>
    </recommendedName>
</protein>
<reference evidence="3 4" key="1">
    <citation type="submission" date="2020-08" db="EMBL/GenBank/DDBJ databases">
        <title>Genomic Encyclopedia of Type Strains, Phase IV (KMG-IV): sequencing the most valuable type-strain genomes for metagenomic binning, comparative biology and taxonomic classification.</title>
        <authorList>
            <person name="Goeker M."/>
        </authorList>
    </citation>
    <scope>NUCLEOTIDE SEQUENCE [LARGE SCALE GENOMIC DNA]</scope>
    <source>
        <strain evidence="3 4">DSM 26736</strain>
    </source>
</reference>
<feature type="compositionally biased region" description="Pro residues" evidence="1">
    <location>
        <begin position="26"/>
        <end position="48"/>
    </location>
</feature>
<name>A0A840YBZ0_9SPHN</name>
<gene>
    <name evidence="3" type="ORF">FHT02_001592</name>
</gene>
<dbReference type="AlphaFoldDB" id="A0A840YBZ0"/>
<feature type="signal peptide" evidence="2">
    <location>
        <begin position="1"/>
        <end position="18"/>
    </location>
</feature>
<evidence type="ECO:0000256" key="1">
    <source>
        <dbReference type="SAM" id="MobiDB-lite"/>
    </source>
</evidence>
<accession>A0A840YBZ0</accession>
<keyword evidence="4" id="KW-1185">Reference proteome</keyword>
<organism evidence="3 4">
    <name type="scientific">Sphingomonas xinjiangensis</name>
    <dbReference type="NCBI Taxonomy" id="643568"/>
    <lineage>
        <taxon>Bacteria</taxon>
        <taxon>Pseudomonadati</taxon>
        <taxon>Pseudomonadota</taxon>
        <taxon>Alphaproteobacteria</taxon>
        <taxon>Sphingomonadales</taxon>
        <taxon>Sphingomonadaceae</taxon>
        <taxon>Sphingomonas</taxon>
    </lineage>
</organism>
<evidence type="ECO:0008006" key="5">
    <source>
        <dbReference type="Google" id="ProtNLM"/>
    </source>
</evidence>
<keyword evidence="2" id="KW-0732">Signal</keyword>
<evidence type="ECO:0000256" key="2">
    <source>
        <dbReference type="SAM" id="SignalP"/>
    </source>
</evidence>
<comment type="caution">
    <text evidence="3">The sequence shown here is derived from an EMBL/GenBank/DDBJ whole genome shotgun (WGS) entry which is preliminary data.</text>
</comment>
<proteinExistence type="predicted"/>